<feature type="domain" description="Integrase catalytic" evidence="1">
    <location>
        <begin position="1"/>
        <end position="113"/>
    </location>
</feature>
<dbReference type="Proteomes" id="UP000663760">
    <property type="component" value="Chromosome 16"/>
</dbReference>
<dbReference type="EMBL" id="LR746279">
    <property type="protein sequence ID" value="CAA7409296.1"/>
    <property type="molecule type" value="Genomic_DNA"/>
</dbReference>
<protein>
    <recommendedName>
        <fullName evidence="1">Integrase catalytic domain-containing protein</fullName>
    </recommendedName>
</protein>
<evidence type="ECO:0000259" key="1">
    <source>
        <dbReference type="PROSITE" id="PS50994"/>
    </source>
</evidence>
<dbReference type="InterPro" id="IPR036397">
    <property type="entry name" value="RNaseH_sf"/>
</dbReference>
<dbReference type="InterPro" id="IPR012337">
    <property type="entry name" value="RNaseH-like_sf"/>
</dbReference>
<dbReference type="InterPro" id="IPR001584">
    <property type="entry name" value="Integrase_cat-core"/>
</dbReference>
<organism evidence="2 3">
    <name type="scientific">Spirodela intermedia</name>
    <name type="common">Intermediate duckweed</name>
    <dbReference type="NCBI Taxonomy" id="51605"/>
    <lineage>
        <taxon>Eukaryota</taxon>
        <taxon>Viridiplantae</taxon>
        <taxon>Streptophyta</taxon>
        <taxon>Embryophyta</taxon>
        <taxon>Tracheophyta</taxon>
        <taxon>Spermatophyta</taxon>
        <taxon>Magnoliopsida</taxon>
        <taxon>Liliopsida</taxon>
        <taxon>Araceae</taxon>
        <taxon>Lemnoideae</taxon>
        <taxon>Spirodela</taxon>
    </lineage>
</organism>
<dbReference type="PROSITE" id="PS50994">
    <property type="entry name" value="INTEGRASE"/>
    <property type="match status" value="1"/>
</dbReference>
<keyword evidence="3" id="KW-1185">Reference proteome</keyword>
<sequence length="113" mass="13025">MGPFPPFGYECILVAVDYVSKWIKAIPTRTYDHKVVLKFLKSNIFSKFGCPRTIISDNGTHFINSQFKALLRNNKVTHKISTSYHPQSNGQVEVCNRGIKRILQKIIRTDRKD</sequence>
<proteinExistence type="predicted"/>
<reference evidence="2" key="1">
    <citation type="submission" date="2020-02" db="EMBL/GenBank/DDBJ databases">
        <authorList>
            <person name="Scholz U."/>
            <person name="Mascher M."/>
            <person name="Fiebig A."/>
        </authorList>
    </citation>
    <scope>NUCLEOTIDE SEQUENCE</scope>
</reference>
<dbReference type="AlphaFoldDB" id="A0A7I8LHZ3"/>
<evidence type="ECO:0000313" key="3">
    <source>
        <dbReference type="Proteomes" id="UP000663760"/>
    </source>
</evidence>
<dbReference type="Gene3D" id="3.30.420.10">
    <property type="entry name" value="Ribonuclease H-like superfamily/Ribonuclease H"/>
    <property type="match status" value="1"/>
</dbReference>
<evidence type="ECO:0000313" key="2">
    <source>
        <dbReference type="EMBL" id="CAA7409296.1"/>
    </source>
</evidence>
<name>A0A7I8LHZ3_SPIIN</name>
<dbReference type="PANTHER" id="PTHR37984:SF5">
    <property type="entry name" value="PROTEIN NYNRIN-LIKE"/>
    <property type="match status" value="1"/>
</dbReference>
<dbReference type="PANTHER" id="PTHR37984">
    <property type="entry name" value="PROTEIN CBG26694"/>
    <property type="match status" value="1"/>
</dbReference>
<dbReference type="OrthoDB" id="6752380at2759"/>
<gene>
    <name evidence="2" type="ORF">SI8410_16019974</name>
</gene>
<dbReference type="InterPro" id="IPR050951">
    <property type="entry name" value="Retrovirus_Pol_polyprotein"/>
</dbReference>
<accession>A0A7I8LHZ3</accession>
<dbReference type="SUPFAM" id="SSF53098">
    <property type="entry name" value="Ribonuclease H-like"/>
    <property type="match status" value="1"/>
</dbReference>
<dbReference type="GO" id="GO:0003676">
    <property type="term" value="F:nucleic acid binding"/>
    <property type="evidence" value="ECO:0007669"/>
    <property type="project" value="InterPro"/>
</dbReference>
<dbReference type="GO" id="GO:0015074">
    <property type="term" value="P:DNA integration"/>
    <property type="evidence" value="ECO:0007669"/>
    <property type="project" value="InterPro"/>
</dbReference>
<dbReference type="Pfam" id="PF00665">
    <property type="entry name" value="rve"/>
    <property type="match status" value="1"/>
</dbReference>